<sequence length="1118" mass="125642">MVKHLFFILIFISIPAVLFGSWDVDTIFIWDNDRGESIQTMPAVGIIGGGSNGGFAAWQDSRWGDYDIFRQRYFWNGVLPVPNFMVSQDDFNRFQQVHTDVSSNPQNGCIVVWEDSSYQPQKPAKIYCALYGMEPFLVYEAESSQKFPAVSSRYYGWFAISWTSYTTSQMPAILCKFYDENGVEQRFNTVRQRDSIDFAVPVSRVAYNDSGALIVYEDYSSDGTQCSIYGQYCNRNGAILVPRQKLSHLAGDSRDERSPDVAINENGYMVVVWEDYRSGDADIYAQRFVVLPDTFEFIGSEMVISEISGVDELYPHVALFADGSFVVVWHDKRGSDYDVYYRAWVNGYGLKEPHRVPHNNTADQMYPDVAGRYGENLSIVWASRVYSDYDDVFLRNFTLSSQGATGIDSITGDIPLVPVDPDTNVGGRKCWYFDDENYDDPATPGWNEDPIAEAESVYIDLDSAIIDQLMELNTNGQYFIVSEDTLPYRQGFRALSEYDAIFLDLGYRTGLATAGTISQDDQDALVDYIEPSTPGDTGKPTMVDGNDFGYMYKGTALFSLYHAEYLGDGAPYGSGNVDTLYGVAGQFAENETLKYDYKEPVDNYVDSIAAYNGGRLLLQSSGVTDWMAGRAVCWGNYWKGGMRTPQGNTIYNSFIPTGITSTRHPNTYAEYYRRCLGFLGLNCQPEPITTLHAYIGSSEGRVVIEWQVVSDDSLTESAEGDYKLKFSRQKITSETAFNDSVEEYYQEWNTKDSAVGVWVTQTLYGLPPLDTLIFALKVSDESGLWDALGAEPRAVVAGDSITPHNILIANNYVKDFSIRYEFLDVHISNPEDSLFVTWDDDSFYIGFIGQSFVGSGDLLIYFDITNGVGADSTYPYNGTTTNCAPFNAASGEFRPDYCFILETYNTVYLYQCTGKQRGRDAWTPITFHGAYSEDNVVHNYEYTEISIPFSDLGYNTSNPFKLVVTVQSETDNSRTHIYPIFNPTGIGTITQYYQWSHLGADMVPRYTVSVVGVDESELFTGLSHGEKDLSVVPNPFTRGVDIYFSPGRLKSEEIILKIFDATGRLVKRFELSSSAPDTMMRVTWNGCDEAGHRMSGGVYFCELEAADHSVFEKMIYLR</sequence>
<reference evidence="1" key="1">
    <citation type="journal article" date="2020" name="mSystems">
        <title>Genome- and Community-Level Interaction Insights into Carbon Utilization and Element Cycling Functions of Hydrothermarchaeota in Hydrothermal Sediment.</title>
        <authorList>
            <person name="Zhou Z."/>
            <person name="Liu Y."/>
            <person name="Xu W."/>
            <person name="Pan J."/>
            <person name="Luo Z.H."/>
            <person name="Li M."/>
        </authorList>
    </citation>
    <scope>NUCLEOTIDE SEQUENCE</scope>
    <source>
        <strain evidence="1">HyVt-388</strain>
    </source>
</reference>
<accession>A0A9C9EP22</accession>
<evidence type="ECO:0000313" key="2">
    <source>
        <dbReference type="Proteomes" id="UP000885826"/>
    </source>
</evidence>
<comment type="caution">
    <text evidence="1">The sequence shown here is derived from an EMBL/GenBank/DDBJ whole genome shotgun (WGS) entry which is preliminary data.</text>
</comment>
<evidence type="ECO:0000313" key="1">
    <source>
        <dbReference type="EMBL" id="HEC79367.1"/>
    </source>
</evidence>
<dbReference type="AlphaFoldDB" id="A0A9C9EP22"/>
<organism evidence="1 2">
    <name type="scientific">candidate division WOR-3 bacterium</name>
    <dbReference type="NCBI Taxonomy" id="2052148"/>
    <lineage>
        <taxon>Bacteria</taxon>
        <taxon>Bacteria division WOR-3</taxon>
    </lineage>
</organism>
<name>A0A9C9EP22_UNCW3</name>
<gene>
    <name evidence="1" type="ORF">ENI34_09575</name>
</gene>
<dbReference type="EMBL" id="DRIG01000098">
    <property type="protein sequence ID" value="HEC79367.1"/>
    <property type="molecule type" value="Genomic_DNA"/>
</dbReference>
<dbReference type="Proteomes" id="UP000885826">
    <property type="component" value="Unassembled WGS sequence"/>
</dbReference>
<protein>
    <recommendedName>
        <fullName evidence="3">FlgD Ig-like domain-containing protein</fullName>
    </recommendedName>
</protein>
<evidence type="ECO:0008006" key="3">
    <source>
        <dbReference type="Google" id="ProtNLM"/>
    </source>
</evidence>
<dbReference type="Gene3D" id="2.60.40.4070">
    <property type="match status" value="1"/>
</dbReference>
<proteinExistence type="predicted"/>